<dbReference type="EMBL" id="REGN01001635">
    <property type="protein sequence ID" value="RNA33449.1"/>
    <property type="molecule type" value="Genomic_DNA"/>
</dbReference>
<gene>
    <name evidence="1" type="ORF">BpHYR1_029678</name>
</gene>
<comment type="caution">
    <text evidence="1">The sequence shown here is derived from an EMBL/GenBank/DDBJ whole genome shotgun (WGS) entry which is preliminary data.</text>
</comment>
<evidence type="ECO:0000313" key="1">
    <source>
        <dbReference type="EMBL" id="RNA33449.1"/>
    </source>
</evidence>
<dbReference type="AlphaFoldDB" id="A0A3M7SCI4"/>
<organism evidence="1 2">
    <name type="scientific">Brachionus plicatilis</name>
    <name type="common">Marine rotifer</name>
    <name type="synonym">Brachionus muelleri</name>
    <dbReference type="NCBI Taxonomy" id="10195"/>
    <lineage>
        <taxon>Eukaryota</taxon>
        <taxon>Metazoa</taxon>
        <taxon>Spiralia</taxon>
        <taxon>Gnathifera</taxon>
        <taxon>Rotifera</taxon>
        <taxon>Eurotatoria</taxon>
        <taxon>Monogononta</taxon>
        <taxon>Pseudotrocha</taxon>
        <taxon>Ploima</taxon>
        <taxon>Brachionidae</taxon>
        <taxon>Brachionus</taxon>
    </lineage>
</organism>
<reference evidence="1 2" key="1">
    <citation type="journal article" date="2018" name="Sci. Rep.">
        <title>Genomic signatures of local adaptation to the degree of environmental predictability in rotifers.</title>
        <authorList>
            <person name="Franch-Gras L."/>
            <person name="Hahn C."/>
            <person name="Garcia-Roger E.M."/>
            <person name="Carmona M.J."/>
            <person name="Serra M."/>
            <person name="Gomez A."/>
        </authorList>
    </citation>
    <scope>NUCLEOTIDE SEQUENCE [LARGE SCALE GENOMIC DNA]</scope>
    <source>
        <strain evidence="1">HYR1</strain>
    </source>
</reference>
<keyword evidence="2" id="KW-1185">Reference proteome</keyword>
<name>A0A3M7SCI4_BRAPC</name>
<dbReference type="Proteomes" id="UP000276133">
    <property type="component" value="Unassembled WGS sequence"/>
</dbReference>
<protein>
    <submittedName>
        <fullName evidence="1">Uncharacterized protein</fullName>
    </submittedName>
</protein>
<sequence>MGYVYKHQFGYPDHHRVQIERVSKFTNLRSTVSTAMRTHRNIRSRLAKAKSPLLDSGQHGNQIATLATARKQNSNCTIFYVK</sequence>
<evidence type="ECO:0000313" key="2">
    <source>
        <dbReference type="Proteomes" id="UP000276133"/>
    </source>
</evidence>
<accession>A0A3M7SCI4</accession>
<proteinExistence type="predicted"/>